<dbReference type="Proteomes" id="UP000694864">
    <property type="component" value="Chromosome 14"/>
</dbReference>
<organism evidence="3 4">
    <name type="scientific">Camelina sativa</name>
    <name type="common">False flax</name>
    <name type="synonym">Myagrum sativum</name>
    <dbReference type="NCBI Taxonomy" id="90675"/>
    <lineage>
        <taxon>Eukaryota</taxon>
        <taxon>Viridiplantae</taxon>
        <taxon>Streptophyta</taxon>
        <taxon>Embryophyta</taxon>
        <taxon>Tracheophyta</taxon>
        <taxon>Spermatophyta</taxon>
        <taxon>Magnoliopsida</taxon>
        <taxon>eudicotyledons</taxon>
        <taxon>Gunneridae</taxon>
        <taxon>Pentapetalae</taxon>
        <taxon>rosids</taxon>
        <taxon>malvids</taxon>
        <taxon>Brassicales</taxon>
        <taxon>Brassicaceae</taxon>
        <taxon>Camelineae</taxon>
        <taxon>Camelina</taxon>
    </lineage>
</organism>
<feature type="signal peptide" evidence="2">
    <location>
        <begin position="1"/>
        <end position="25"/>
    </location>
</feature>
<name>A0ABM0VRS8_CAMSA</name>
<sequence length="140" mass="15748">MASRTFIFMLFLFLVFSLHMDEALAAQTEIRKLKETINMRRNLEGNEHRSSKMNVGPSTTKRCQGRKSLKNMATTYRPNHGQFNPLTVQGGYSSSVCKSCPSFSALCYTARCVITKRCQGFRGSPMECTTTEECTRISGP</sequence>
<evidence type="ECO:0000256" key="1">
    <source>
        <dbReference type="SAM" id="MobiDB-lite"/>
    </source>
</evidence>
<gene>
    <name evidence="4" type="primary">LOC104741109</name>
</gene>
<evidence type="ECO:0000313" key="4">
    <source>
        <dbReference type="RefSeq" id="XP_010460191.1"/>
    </source>
</evidence>
<evidence type="ECO:0000313" key="3">
    <source>
        <dbReference type="Proteomes" id="UP000694864"/>
    </source>
</evidence>
<feature type="region of interest" description="Disordered" evidence="1">
    <location>
        <begin position="45"/>
        <end position="64"/>
    </location>
</feature>
<evidence type="ECO:0000256" key="2">
    <source>
        <dbReference type="SAM" id="SignalP"/>
    </source>
</evidence>
<accession>A0ABM0VRS8</accession>
<keyword evidence="2" id="KW-0732">Signal</keyword>
<proteinExistence type="predicted"/>
<dbReference type="GeneID" id="104741109"/>
<dbReference type="RefSeq" id="XP_010460191.1">
    <property type="nucleotide sequence ID" value="XM_010461889.2"/>
</dbReference>
<feature type="compositionally biased region" description="Polar residues" evidence="1">
    <location>
        <begin position="52"/>
        <end position="62"/>
    </location>
</feature>
<protein>
    <submittedName>
        <fullName evidence="4">Uncharacterized protein LOC104741109</fullName>
    </submittedName>
</protein>
<feature type="chain" id="PRO_5047199267" evidence="2">
    <location>
        <begin position="26"/>
        <end position="140"/>
    </location>
</feature>
<reference evidence="3" key="1">
    <citation type="journal article" date="2014" name="Nat. Commun.">
        <title>The emerging biofuel crop Camelina sativa retains a highly undifferentiated hexaploid genome structure.</title>
        <authorList>
            <person name="Kagale S."/>
            <person name="Koh C."/>
            <person name="Nixon J."/>
            <person name="Bollina V."/>
            <person name="Clarke W.E."/>
            <person name="Tuteja R."/>
            <person name="Spillane C."/>
            <person name="Robinson S.J."/>
            <person name="Links M.G."/>
            <person name="Clarke C."/>
            <person name="Higgins E.E."/>
            <person name="Huebert T."/>
            <person name="Sharpe A.G."/>
            <person name="Parkin I.A."/>
        </authorList>
    </citation>
    <scope>NUCLEOTIDE SEQUENCE [LARGE SCALE GENOMIC DNA]</scope>
    <source>
        <strain evidence="3">cv. DH55</strain>
    </source>
</reference>
<reference evidence="4" key="2">
    <citation type="submission" date="2025-08" db="UniProtKB">
        <authorList>
            <consortium name="RefSeq"/>
        </authorList>
    </citation>
    <scope>IDENTIFICATION</scope>
    <source>
        <tissue evidence="4">Leaf</tissue>
    </source>
</reference>
<keyword evidence="3" id="KW-1185">Reference proteome</keyword>